<evidence type="ECO:0000313" key="8">
    <source>
        <dbReference type="Proteomes" id="UP000281553"/>
    </source>
</evidence>
<dbReference type="PANTHER" id="PTHR46641">
    <property type="entry name" value="FMRFAMIDE RECEPTOR-RELATED"/>
    <property type="match status" value="1"/>
</dbReference>
<feature type="transmembrane region" description="Helical" evidence="5">
    <location>
        <begin position="231"/>
        <end position="257"/>
    </location>
</feature>
<sequence>MDTPTDNGTHVCPNGSLDVLARNNGSDLLLYSRFAPPINQIVEKASYPLWCIIGLPGSILSMYVWSRRSMRRTGSPAAAVYQSALGGVDLVFFVVQLFWYLHMAWQLRTLDRPGVCEGFAIANYLIQYASPMLTLVFTVERYIAVCFPFKVEMLVFGMIPIICLILNLLVIRELHKLAKDDKELNRECYPTLIGRQARAQSSARLSTTSSVFLPQLAAAMADSTTKQSSTLTLLCVSFYLIFAHFSVAVMVLLYIILPMGDLCMTDDQIAHDPTWRRHFRFFTVRSLIESFGISHYAAKFYIYLATSAAFRQQCSNLFHCYRQDTIDQLSNQEPSSGMRFSGLGNGGSTIFSATQPTMGSSTFRFGSSRLSIYAPSKRWSVSSFGSRNLFNDRKVSYCGRQRPQAGISRTVLNEIGERVQIR</sequence>
<name>A0A3P6SCP2_DIBLA</name>
<evidence type="ECO:0000313" key="7">
    <source>
        <dbReference type="EMBL" id="VDK69579.1"/>
    </source>
</evidence>
<reference evidence="7 8" key="1">
    <citation type="submission" date="2018-11" db="EMBL/GenBank/DDBJ databases">
        <authorList>
            <consortium name="Pathogen Informatics"/>
        </authorList>
    </citation>
    <scope>NUCLEOTIDE SEQUENCE [LARGE SCALE GENOMIC DNA]</scope>
</reference>
<keyword evidence="8" id="KW-1185">Reference proteome</keyword>
<organism evidence="7 8">
    <name type="scientific">Dibothriocephalus latus</name>
    <name type="common">Fish tapeworm</name>
    <name type="synonym">Diphyllobothrium latum</name>
    <dbReference type="NCBI Taxonomy" id="60516"/>
    <lineage>
        <taxon>Eukaryota</taxon>
        <taxon>Metazoa</taxon>
        <taxon>Spiralia</taxon>
        <taxon>Lophotrochozoa</taxon>
        <taxon>Platyhelminthes</taxon>
        <taxon>Cestoda</taxon>
        <taxon>Eucestoda</taxon>
        <taxon>Diphyllobothriidea</taxon>
        <taxon>Diphyllobothriidae</taxon>
        <taxon>Dibothriocephalus</taxon>
    </lineage>
</organism>
<comment type="subcellular location">
    <subcellularLocation>
        <location evidence="1">Membrane</location>
    </subcellularLocation>
</comment>
<dbReference type="Proteomes" id="UP000281553">
    <property type="component" value="Unassembled WGS sequence"/>
</dbReference>
<protein>
    <recommendedName>
        <fullName evidence="6">G-protein coupled receptors family 1 profile domain-containing protein</fullName>
    </recommendedName>
</protein>
<accession>A0A3P6SCP2</accession>
<feature type="transmembrane region" description="Helical" evidence="5">
    <location>
        <begin position="151"/>
        <end position="171"/>
    </location>
</feature>
<dbReference type="InterPro" id="IPR052954">
    <property type="entry name" value="GPCR-Ligand_Int"/>
</dbReference>
<dbReference type="Gene3D" id="1.20.1070.10">
    <property type="entry name" value="Rhodopsin 7-helix transmembrane proteins"/>
    <property type="match status" value="2"/>
</dbReference>
<evidence type="ECO:0000259" key="6">
    <source>
        <dbReference type="PROSITE" id="PS50262"/>
    </source>
</evidence>
<dbReference type="EMBL" id="UYRU01041762">
    <property type="protein sequence ID" value="VDK69579.1"/>
    <property type="molecule type" value="Genomic_DNA"/>
</dbReference>
<feature type="transmembrane region" description="Helical" evidence="5">
    <location>
        <begin position="47"/>
        <end position="66"/>
    </location>
</feature>
<feature type="transmembrane region" description="Helical" evidence="5">
    <location>
        <begin position="78"/>
        <end position="101"/>
    </location>
</feature>
<dbReference type="SUPFAM" id="SSF81321">
    <property type="entry name" value="Family A G protein-coupled receptor-like"/>
    <property type="match status" value="1"/>
</dbReference>
<evidence type="ECO:0000256" key="5">
    <source>
        <dbReference type="SAM" id="Phobius"/>
    </source>
</evidence>
<keyword evidence="3 5" id="KW-1133">Transmembrane helix</keyword>
<proteinExistence type="predicted"/>
<dbReference type="GO" id="GO:0016020">
    <property type="term" value="C:membrane"/>
    <property type="evidence" value="ECO:0007669"/>
    <property type="project" value="UniProtKB-SubCell"/>
</dbReference>
<dbReference type="AlphaFoldDB" id="A0A3P6SCP2"/>
<evidence type="ECO:0000256" key="4">
    <source>
        <dbReference type="ARBA" id="ARBA00023136"/>
    </source>
</evidence>
<dbReference type="PROSITE" id="PS50262">
    <property type="entry name" value="G_PROTEIN_RECEP_F1_2"/>
    <property type="match status" value="1"/>
</dbReference>
<dbReference type="OrthoDB" id="9990906at2759"/>
<feature type="domain" description="G-protein coupled receptors family 1 profile" evidence="6">
    <location>
        <begin position="57"/>
        <end position="150"/>
    </location>
</feature>
<evidence type="ECO:0000256" key="1">
    <source>
        <dbReference type="ARBA" id="ARBA00004370"/>
    </source>
</evidence>
<evidence type="ECO:0000256" key="3">
    <source>
        <dbReference type="ARBA" id="ARBA00022989"/>
    </source>
</evidence>
<evidence type="ECO:0000256" key="2">
    <source>
        <dbReference type="ARBA" id="ARBA00022692"/>
    </source>
</evidence>
<dbReference type="InterPro" id="IPR017452">
    <property type="entry name" value="GPCR_Rhodpsn_7TM"/>
</dbReference>
<keyword evidence="4 5" id="KW-0472">Membrane</keyword>
<keyword evidence="2 5" id="KW-0812">Transmembrane</keyword>
<gene>
    <name evidence="7" type="ORF">DILT_LOCUS2173</name>
</gene>